<evidence type="ECO:0000313" key="2">
    <source>
        <dbReference type="Proteomes" id="UP001162156"/>
    </source>
</evidence>
<comment type="caution">
    <text evidence="1">The sequence shown here is derived from an EMBL/GenBank/DDBJ whole genome shotgun (WGS) entry which is preliminary data.</text>
</comment>
<accession>A0AAV8XE19</accession>
<proteinExistence type="predicted"/>
<dbReference type="Proteomes" id="UP001162156">
    <property type="component" value="Unassembled WGS sequence"/>
</dbReference>
<feature type="non-terminal residue" evidence="1">
    <location>
        <position position="190"/>
    </location>
</feature>
<dbReference type="EMBL" id="JANEYF010003390">
    <property type="protein sequence ID" value="KAJ8936757.1"/>
    <property type="molecule type" value="Genomic_DNA"/>
</dbReference>
<protein>
    <recommendedName>
        <fullName evidence="3">Nuclease HARBI1</fullName>
    </recommendedName>
</protein>
<sequence>MHNECKIIITYIEETVPQYDEELFFKLFRISKTVIKDIAVKFEVSDQYKRRTGQYGKISALNQPSDNEKRIIEQHFTKNYFPNIIGAIDGSHIKIDKPENDPDSCKLFMITQEKLEIYLWAIQDLYTTVAYIEILHLVITWKRNVAVIFLLGDTEYPLTNNLLTPFKDRGQLSRRQINYNTKLSKNRYVL</sequence>
<evidence type="ECO:0008006" key="3">
    <source>
        <dbReference type="Google" id="ProtNLM"/>
    </source>
</evidence>
<reference evidence="1" key="1">
    <citation type="journal article" date="2023" name="Insect Mol. Biol.">
        <title>Genome sequencing provides insights into the evolution of gene families encoding plant cell wall-degrading enzymes in longhorned beetles.</title>
        <authorList>
            <person name="Shin N.R."/>
            <person name="Okamura Y."/>
            <person name="Kirsch R."/>
            <person name="Pauchet Y."/>
        </authorList>
    </citation>
    <scope>NUCLEOTIDE SEQUENCE</scope>
    <source>
        <strain evidence="1">RBIC_L_NR</strain>
    </source>
</reference>
<evidence type="ECO:0000313" key="1">
    <source>
        <dbReference type="EMBL" id="KAJ8936757.1"/>
    </source>
</evidence>
<name>A0AAV8XE19_9CUCU</name>
<gene>
    <name evidence="1" type="ORF">NQ314_012177</name>
</gene>
<keyword evidence="2" id="KW-1185">Reference proteome</keyword>
<dbReference type="AlphaFoldDB" id="A0AAV8XE19"/>
<organism evidence="1 2">
    <name type="scientific">Rhamnusium bicolor</name>
    <dbReference type="NCBI Taxonomy" id="1586634"/>
    <lineage>
        <taxon>Eukaryota</taxon>
        <taxon>Metazoa</taxon>
        <taxon>Ecdysozoa</taxon>
        <taxon>Arthropoda</taxon>
        <taxon>Hexapoda</taxon>
        <taxon>Insecta</taxon>
        <taxon>Pterygota</taxon>
        <taxon>Neoptera</taxon>
        <taxon>Endopterygota</taxon>
        <taxon>Coleoptera</taxon>
        <taxon>Polyphaga</taxon>
        <taxon>Cucujiformia</taxon>
        <taxon>Chrysomeloidea</taxon>
        <taxon>Cerambycidae</taxon>
        <taxon>Lepturinae</taxon>
        <taxon>Rhagiini</taxon>
        <taxon>Rhamnusium</taxon>
    </lineage>
</organism>